<comment type="caution">
    <text evidence="1">The sequence shown here is derived from an EMBL/GenBank/DDBJ whole genome shotgun (WGS) entry which is preliminary data.</text>
</comment>
<organism evidence="1 2">
    <name type="scientific">Anaeromassilibacillus senegalensis</name>
    <dbReference type="NCBI Taxonomy" id="1673717"/>
    <lineage>
        <taxon>Bacteria</taxon>
        <taxon>Bacillati</taxon>
        <taxon>Bacillota</taxon>
        <taxon>Clostridia</taxon>
        <taxon>Eubacteriales</taxon>
        <taxon>Acutalibacteraceae</taxon>
        <taxon>Anaeromassilibacillus</taxon>
    </lineage>
</organism>
<protein>
    <submittedName>
        <fullName evidence="1">Dual specificity protein phosphatase family protein</fullName>
    </submittedName>
</protein>
<sequence>MKIDICSRKAAEAFLEDGFPQNTAVISFYDPPSKRMKNTLPPVDYKGKADRVFYVQVHDIDPEILPDYGLTVDTYLPEADRLADFIRKAHDDGLDILCQCEYGQSRSAACAAAIAEYYDHNGIEIFADYRYYPNQLVYHKIIDALYKGEFK</sequence>
<dbReference type="SUPFAM" id="SSF52799">
    <property type="entry name" value="(Phosphotyrosine protein) phosphatases II"/>
    <property type="match status" value="1"/>
</dbReference>
<accession>A0ABS9CL48</accession>
<gene>
    <name evidence="1" type="ORF">JQM67_04480</name>
</gene>
<dbReference type="InterPro" id="IPR029021">
    <property type="entry name" value="Prot-tyrosine_phosphatase-like"/>
</dbReference>
<evidence type="ECO:0000313" key="2">
    <source>
        <dbReference type="Proteomes" id="UP001299220"/>
    </source>
</evidence>
<keyword evidence="2" id="KW-1185">Reference proteome</keyword>
<dbReference type="Gene3D" id="3.90.190.10">
    <property type="entry name" value="Protein tyrosine phosphatase superfamily"/>
    <property type="match status" value="1"/>
</dbReference>
<evidence type="ECO:0000313" key="1">
    <source>
        <dbReference type="EMBL" id="MCF2651851.1"/>
    </source>
</evidence>
<name>A0ABS9CL48_9FIRM</name>
<dbReference type="Proteomes" id="UP001299220">
    <property type="component" value="Unassembled WGS sequence"/>
</dbReference>
<proteinExistence type="predicted"/>
<dbReference type="EMBL" id="JAFBIT010000001">
    <property type="protein sequence ID" value="MCF2651851.1"/>
    <property type="molecule type" value="Genomic_DNA"/>
</dbReference>
<reference evidence="1 2" key="1">
    <citation type="submission" date="2020-12" db="EMBL/GenBank/DDBJ databases">
        <title>Whole genome sequences of gut porcine anaerobes.</title>
        <authorList>
            <person name="Kubasova T."/>
            <person name="Jahodarova E."/>
            <person name="Rychlik I."/>
        </authorList>
    </citation>
    <scope>NUCLEOTIDE SEQUENCE [LARGE SCALE GENOMIC DNA]</scope>
    <source>
        <strain evidence="1 2">An867</strain>
    </source>
</reference>